<dbReference type="SUPFAM" id="SSF110849">
    <property type="entry name" value="ParB/Sulfiredoxin"/>
    <property type="match status" value="1"/>
</dbReference>
<dbReference type="InterPro" id="IPR004437">
    <property type="entry name" value="ParB/RepB/Spo0J"/>
</dbReference>
<comment type="similarity">
    <text evidence="1">Belongs to the ParB family.</text>
</comment>
<evidence type="ECO:0000259" key="3">
    <source>
        <dbReference type="SMART" id="SM00470"/>
    </source>
</evidence>
<feature type="domain" description="ParB-like N-terminal" evidence="3">
    <location>
        <begin position="8"/>
        <end position="99"/>
    </location>
</feature>
<dbReference type="GO" id="GO:0007059">
    <property type="term" value="P:chromosome segregation"/>
    <property type="evidence" value="ECO:0007669"/>
    <property type="project" value="UniProtKB-KW"/>
</dbReference>
<dbReference type="SUPFAM" id="SSF109709">
    <property type="entry name" value="KorB DNA-binding domain-like"/>
    <property type="match status" value="1"/>
</dbReference>
<dbReference type="NCBIfam" id="TIGR00180">
    <property type="entry name" value="parB_part"/>
    <property type="match status" value="1"/>
</dbReference>
<dbReference type="RefSeq" id="WP_167546812.1">
    <property type="nucleotide sequence ID" value="NZ_CP036264.1"/>
</dbReference>
<dbReference type="InterPro" id="IPR041468">
    <property type="entry name" value="HTH_ParB/Spo0J"/>
</dbReference>
<accession>A0A5B9MH08</accession>
<dbReference type="AlphaFoldDB" id="A0A5B9MH08"/>
<dbReference type="GO" id="GO:0003677">
    <property type="term" value="F:DNA binding"/>
    <property type="evidence" value="ECO:0007669"/>
    <property type="project" value="InterPro"/>
</dbReference>
<dbReference type="KEGG" id="smam:Mal15_29620"/>
<dbReference type="PANTHER" id="PTHR33375">
    <property type="entry name" value="CHROMOSOME-PARTITIONING PROTEIN PARB-RELATED"/>
    <property type="match status" value="1"/>
</dbReference>
<dbReference type="SMART" id="SM00470">
    <property type="entry name" value="ParB"/>
    <property type="match status" value="1"/>
</dbReference>
<organism evidence="4 5">
    <name type="scientific">Stieleria maiorica</name>
    <dbReference type="NCBI Taxonomy" id="2795974"/>
    <lineage>
        <taxon>Bacteria</taxon>
        <taxon>Pseudomonadati</taxon>
        <taxon>Planctomycetota</taxon>
        <taxon>Planctomycetia</taxon>
        <taxon>Pirellulales</taxon>
        <taxon>Pirellulaceae</taxon>
        <taxon>Stieleria</taxon>
    </lineage>
</organism>
<dbReference type="Gene3D" id="3.90.1530.30">
    <property type="match status" value="1"/>
</dbReference>
<protein>
    <submittedName>
        <fullName evidence="4">Nucleoid occlusion protein</fullName>
    </submittedName>
</protein>
<dbReference type="GO" id="GO:0005694">
    <property type="term" value="C:chromosome"/>
    <property type="evidence" value="ECO:0007669"/>
    <property type="project" value="TreeGrafter"/>
</dbReference>
<evidence type="ECO:0000313" key="4">
    <source>
        <dbReference type="EMBL" id="QEF98904.1"/>
    </source>
</evidence>
<dbReference type="InterPro" id="IPR050336">
    <property type="entry name" value="Chromosome_partition/occlusion"/>
</dbReference>
<dbReference type="Proteomes" id="UP000321353">
    <property type="component" value="Chromosome"/>
</dbReference>
<proteinExistence type="inferred from homology"/>
<dbReference type="Pfam" id="PF17762">
    <property type="entry name" value="HTH_ParB"/>
    <property type="match status" value="1"/>
</dbReference>
<evidence type="ECO:0000256" key="2">
    <source>
        <dbReference type="ARBA" id="ARBA00022829"/>
    </source>
</evidence>
<dbReference type="EMBL" id="CP036264">
    <property type="protein sequence ID" value="QEF98904.1"/>
    <property type="molecule type" value="Genomic_DNA"/>
</dbReference>
<reference evidence="4 5" key="1">
    <citation type="submission" date="2019-02" db="EMBL/GenBank/DDBJ databases">
        <title>Planctomycetal bacteria perform biofilm scaping via a novel small molecule.</title>
        <authorList>
            <person name="Jeske O."/>
            <person name="Boedeker C."/>
            <person name="Wiegand S."/>
            <person name="Breitling P."/>
            <person name="Kallscheuer N."/>
            <person name="Jogler M."/>
            <person name="Rohde M."/>
            <person name="Petersen J."/>
            <person name="Medema M.H."/>
            <person name="Surup F."/>
            <person name="Jogler C."/>
        </authorList>
    </citation>
    <scope>NUCLEOTIDE SEQUENCE [LARGE SCALE GENOMIC DNA]</scope>
    <source>
        <strain evidence="4 5">Mal15</strain>
    </source>
</reference>
<evidence type="ECO:0000256" key="1">
    <source>
        <dbReference type="ARBA" id="ARBA00006295"/>
    </source>
</evidence>
<dbReference type="InterPro" id="IPR003115">
    <property type="entry name" value="ParB_N"/>
</dbReference>
<dbReference type="InterPro" id="IPR036086">
    <property type="entry name" value="ParB/Sulfiredoxin_sf"/>
</dbReference>
<evidence type="ECO:0000313" key="5">
    <source>
        <dbReference type="Proteomes" id="UP000321353"/>
    </source>
</evidence>
<dbReference type="PANTHER" id="PTHR33375:SF1">
    <property type="entry name" value="CHROMOSOME-PARTITIONING PROTEIN PARB-RELATED"/>
    <property type="match status" value="1"/>
</dbReference>
<dbReference type="Gene3D" id="1.10.10.2830">
    <property type="match status" value="1"/>
</dbReference>
<keyword evidence="5" id="KW-1185">Reference proteome</keyword>
<name>A0A5B9MH08_9BACT</name>
<keyword evidence="2" id="KW-0159">Chromosome partition</keyword>
<gene>
    <name evidence="4" type="primary">noc</name>
    <name evidence="4" type="ORF">Mal15_29620</name>
</gene>
<sequence>MSNERKVKSVELDRLQQHPRQHEFFTAPSDVQLDELAADLQHRGQQEPIHITPDGIIIRGHRRVAAAKRLGWKELNAIVRHDLSDPHSAETVAELINDNIKRQQLDDLALARCYRELKRSGRVGDEGTGDVRDQLAAHLNCGKSGRSLDRLERLLQLPRDIQDLISTRQLNKDQAEKILRLPKKRQQEVFEALRTAENIPDVLRSFGIIKSNKPRTPTELGEELLGFFNRNLPAVRTNIESLDRVQVRGRDVVELLDDATKFMTAWTERKRELKQQAIKAIQTTTKRRSKLDNLSGNAR</sequence>
<dbReference type="Pfam" id="PF02195">
    <property type="entry name" value="ParB_N"/>
    <property type="match status" value="1"/>
</dbReference>